<dbReference type="RefSeq" id="WP_090391165.1">
    <property type="nucleotide sequence ID" value="NZ_FMZO01000009.1"/>
</dbReference>
<comment type="similarity">
    <text evidence="1">Belongs to the glycosyltransferase 2 family.</text>
</comment>
<evidence type="ECO:0000256" key="2">
    <source>
        <dbReference type="ARBA" id="ARBA00022676"/>
    </source>
</evidence>
<dbReference type="AlphaFoldDB" id="A0A1G6UL26"/>
<dbReference type="GO" id="GO:0016757">
    <property type="term" value="F:glycosyltransferase activity"/>
    <property type="evidence" value="ECO:0007669"/>
    <property type="project" value="UniProtKB-KW"/>
</dbReference>
<dbReference type="OrthoDB" id="9800276at2"/>
<proteinExistence type="inferred from homology"/>
<dbReference type="EMBL" id="FMZO01000009">
    <property type="protein sequence ID" value="SDD42052.1"/>
    <property type="molecule type" value="Genomic_DNA"/>
</dbReference>
<keyword evidence="3 6" id="KW-0808">Transferase</keyword>
<keyword evidence="4" id="KW-0812">Transmembrane</keyword>
<gene>
    <name evidence="6" type="ORF">SAMN04487894_10918</name>
</gene>
<keyword evidence="4" id="KW-1133">Transmembrane helix</keyword>
<feature type="transmembrane region" description="Helical" evidence="4">
    <location>
        <begin position="287"/>
        <end position="312"/>
    </location>
</feature>
<sequence length="373" mass="43134">MPDLTPGYIIFIVLLLFTAVLLFYYFYFFLRLVFFRPKVRKTMQQQPVSIIVCGKDEARNFTRNIPGLIFQEYATSHQILVVNDNSVDDSKFILQELHAKYGGLSVLNLQQNAQHIPGKKYPLSMGIREAVHEILLLTDADCVPATEFWLQKMQEPYEDGADIVLGYGAYHKHPGFLNKVIRYETFHSALQYLSYALAGHPYMGVGRNLSYKKSLFLNNKGFSGINHLPGGDDDLFINKVATPHNTAIVIDPAAHTLSSPKRTWKEWKNQKNRHFSTSKYYKTKHKILLGLYSLSHFLFYFLVIACCLGFDWRVGLGILAGKSIIQQLIFSRVMKRLNEADLRKWVLVMDLWMVLYYLLFAPMLIKKEKKTWN</sequence>
<dbReference type="Gene3D" id="3.90.550.10">
    <property type="entry name" value="Spore Coat Polysaccharide Biosynthesis Protein SpsA, Chain A"/>
    <property type="match status" value="1"/>
</dbReference>
<evidence type="ECO:0000259" key="5">
    <source>
        <dbReference type="Pfam" id="PF00535"/>
    </source>
</evidence>
<dbReference type="STRING" id="1285928.SAMN04487894_10918"/>
<accession>A0A1G6UL26</accession>
<feature type="transmembrane region" description="Helical" evidence="4">
    <location>
        <begin position="6"/>
        <end position="34"/>
    </location>
</feature>
<keyword evidence="2" id="KW-0328">Glycosyltransferase</keyword>
<keyword evidence="4" id="KW-0472">Membrane</keyword>
<name>A0A1G6UL26_NIADE</name>
<evidence type="ECO:0000313" key="6">
    <source>
        <dbReference type="EMBL" id="SDD42052.1"/>
    </source>
</evidence>
<dbReference type="PANTHER" id="PTHR43630:SF1">
    <property type="entry name" value="POLY-BETA-1,6-N-ACETYL-D-GLUCOSAMINE SYNTHASE"/>
    <property type="match status" value="1"/>
</dbReference>
<dbReference type="InterPro" id="IPR029044">
    <property type="entry name" value="Nucleotide-diphossugar_trans"/>
</dbReference>
<feature type="domain" description="Glycosyltransferase 2-like" evidence="5">
    <location>
        <begin position="49"/>
        <end position="179"/>
    </location>
</feature>
<evidence type="ECO:0000256" key="1">
    <source>
        <dbReference type="ARBA" id="ARBA00006739"/>
    </source>
</evidence>
<feature type="transmembrane region" description="Helical" evidence="4">
    <location>
        <begin position="345"/>
        <end position="365"/>
    </location>
</feature>
<dbReference type="Pfam" id="PF00535">
    <property type="entry name" value="Glycos_transf_2"/>
    <property type="match status" value="1"/>
</dbReference>
<evidence type="ECO:0000256" key="3">
    <source>
        <dbReference type="ARBA" id="ARBA00022679"/>
    </source>
</evidence>
<evidence type="ECO:0000256" key="4">
    <source>
        <dbReference type="SAM" id="Phobius"/>
    </source>
</evidence>
<organism evidence="6 7">
    <name type="scientific">Niabella drilacis (strain DSM 25811 / CCM 8410 / CCUG 62505 / LMG 26954 / E90)</name>
    <dbReference type="NCBI Taxonomy" id="1285928"/>
    <lineage>
        <taxon>Bacteria</taxon>
        <taxon>Pseudomonadati</taxon>
        <taxon>Bacteroidota</taxon>
        <taxon>Chitinophagia</taxon>
        <taxon>Chitinophagales</taxon>
        <taxon>Chitinophagaceae</taxon>
        <taxon>Niabella</taxon>
    </lineage>
</organism>
<dbReference type="InterPro" id="IPR001173">
    <property type="entry name" value="Glyco_trans_2-like"/>
</dbReference>
<reference evidence="7" key="1">
    <citation type="submission" date="2016-10" db="EMBL/GenBank/DDBJ databases">
        <authorList>
            <person name="Varghese N."/>
            <person name="Submissions S."/>
        </authorList>
    </citation>
    <scope>NUCLEOTIDE SEQUENCE [LARGE SCALE GENOMIC DNA]</scope>
    <source>
        <strain evidence="7">DSM 25811 / CCM 8410 / LMG 26954 / E90</strain>
    </source>
</reference>
<dbReference type="PANTHER" id="PTHR43630">
    <property type="entry name" value="POLY-BETA-1,6-N-ACETYL-D-GLUCOSAMINE SYNTHASE"/>
    <property type="match status" value="1"/>
</dbReference>
<protein>
    <submittedName>
        <fullName evidence="6">Glycosyltransferase, catalytic subunit of cellulose synthase and poly-beta-1,6-N-acetylglucosamine synthase</fullName>
    </submittedName>
</protein>
<keyword evidence="7" id="KW-1185">Reference proteome</keyword>
<dbReference type="Proteomes" id="UP000198757">
    <property type="component" value="Unassembled WGS sequence"/>
</dbReference>
<dbReference type="SUPFAM" id="SSF53448">
    <property type="entry name" value="Nucleotide-diphospho-sugar transferases"/>
    <property type="match status" value="1"/>
</dbReference>
<evidence type="ECO:0000313" key="7">
    <source>
        <dbReference type="Proteomes" id="UP000198757"/>
    </source>
</evidence>